<sequence>MKRNEHELQEVLKRFESLLKQYPDKQESLHFFKTFIKGVLRVKSTTTNMPIAEFMSIIKHERPLVFKLLKQQSSNDSYLKFLTEINMNNKAANNNISKLKEQITSPNLFNN</sequence>
<reference evidence="1 2" key="1">
    <citation type="journal article" date="2014" name="Genome Announc.">
        <title>Draft Genome Sequences of Three Alkaliphilic Bacillus Strains, Bacillus wakoensis JCM 9140T, Bacillus akibai JCM 9157T, and Bacillus hemicellulosilyticus JCM 9152T.</title>
        <authorList>
            <person name="Yuki M."/>
            <person name="Oshima K."/>
            <person name="Suda W."/>
            <person name="Oshida Y."/>
            <person name="Kitamura K."/>
            <person name="Iida T."/>
            <person name="Hattori M."/>
            <person name="Ohkuma M."/>
        </authorList>
    </citation>
    <scope>NUCLEOTIDE SEQUENCE [LARGE SCALE GENOMIC DNA]</scope>
    <source>
        <strain evidence="1 2">JCM 9157</strain>
    </source>
</reference>
<dbReference type="OrthoDB" id="2923257at2"/>
<dbReference type="Proteomes" id="UP000018896">
    <property type="component" value="Unassembled WGS sequence"/>
</dbReference>
<dbReference type="EMBL" id="BAUV01000039">
    <property type="protein sequence ID" value="GAE36658.1"/>
    <property type="molecule type" value="Genomic_DNA"/>
</dbReference>
<evidence type="ECO:0000313" key="1">
    <source>
        <dbReference type="EMBL" id="GAE36658.1"/>
    </source>
</evidence>
<dbReference type="AlphaFoldDB" id="W4QYC1"/>
<organism evidence="1 2">
    <name type="scientific">Halalkalibacter akibai (strain ATCC 43226 / DSM 21942 / CIP 109018 / JCM 9157 / 1139)</name>
    <name type="common">Bacillus akibai</name>
    <dbReference type="NCBI Taxonomy" id="1236973"/>
    <lineage>
        <taxon>Bacteria</taxon>
        <taxon>Bacillati</taxon>
        <taxon>Bacillota</taxon>
        <taxon>Bacilli</taxon>
        <taxon>Bacillales</taxon>
        <taxon>Bacillaceae</taxon>
        <taxon>Halalkalibacter</taxon>
    </lineage>
</organism>
<proteinExistence type="predicted"/>
<comment type="caution">
    <text evidence="1">The sequence shown here is derived from an EMBL/GenBank/DDBJ whole genome shotgun (WGS) entry which is preliminary data.</text>
</comment>
<name>W4QYC1_HALA3</name>
<gene>
    <name evidence="1" type="ORF">JCM9157_3863</name>
</gene>
<protein>
    <submittedName>
        <fullName evidence="1">Uncharacterized protein</fullName>
    </submittedName>
</protein>
<evidence type="ECO:0000313" key="2">
    <source>
        <dbReference type="Proteomes" id="UP000018896"/>
    </source>
</evidence>
<dbReference type="eggNOG" id="ENOG502ZR56">
    <property type="taxonomic scope" value="Bacteria"/>
</dbReference>
<accession>W4QYC1</accession>
<dbReference type="RefSeq" id="WP_035666748.1">
    <property type="nucleotide sequence ID" value="NZ_BAUV01000039.1"/>
</dbReference>
<keyword evidence="2" id="KW-1185">Reference proteome</keyword>